<name>A0ABU4S997_9GAMM</name>
<gene>
    <name evidence="1" type="ORF">FE392_08565</name>
</gene>
<dbReference type="NCBIfam" id="TIGR04042">
    <property type="entry name" value="MSMEG_0570_fam"/>
    <property type="match status" value="1"/>
</dbReference>
<comment type="caution">
    <text evidence="1">The sequence shown here is derived from an EMBL/GenBank/DDBJ whole genome shotgun (WGS) entry which is preliminary data.</text>
</comment>
<organism evidence="1 2">
    <name type="scientific">Xenorhabdus santafensis</name>
    <dbReference type="NCBI Taxonomy" id="2582833"/>
    <lineage>
        <taxon>Bacteria</taxon>
        <taxon>Pseudomonadati</taxon>
        <taxon>Pseudomonadota</taxon>
        <taxon>Gammaproteobacteria</taxon>
        <taxon>Enterobacterales</taxon>
        <taxon>Morganellaceae</taxon>
        <taxon>Xenorhabdus</taxon>
    </lineage>
</organism>
<protein>
    <submittedName>
        <fullName evidence="1">MSMEG_0570 family nitrogen starvation response protein</fullName>
    </submittedName>
</protein>
<dbReference type="Proteomes" id="UP001271890">
    <property type="component" value="Unassembled WGS sequence"/>
</dbReference>
<proteinExistence type="predicted"/>
<reference evidence="2" key="1">
    <citation type="journal article" date="2024" name="Toxins">
        <title>Genome Sequence Analysis of Native Xenorhabdus Strains Isolated from Entomopathogenic Nematodes in Argentina.</title>
        <authorList>
            <person name="Palma L."/>
            <person name="Frizzo L."/>
            <person name="Kaiser S."/>
            <person name="Berry C."/>
            <person name="Caballero P."/>
            <person name="Bode H.B."/>
            <person name="Del Valle E.E."/>
        </authorList>
    </citation>
    <scope>NUCLEOTIDE SEQUENCE [LARGE SCALE GENOMIC DNA]</scope>
    <source>
        <strain evidence="2">12</strain>
    </source>
</reference>
<accession>A0ABU4S997</accession>
<dbReference type="InterPro" id="IPR023846">
    <property type="entry name" value="CHP04042_MSMEG0570"/>
</dbReference>
<keyword evidence="2" id="KW-1185">Reference proteome</keyword>
<evidence type="ECO:0000313" key="1">
    <source>
        <dbReference type="EMBL" id="MDX7987382.1"/>
    </source>
</evidence>
<dbReference type="EMBL" id="VCDN01000030">
    <property type="protein sequence ID" value="MDX7987382.1"/>
    <property type="molecule type" value="Genomic_DNA"/>
</dbReference>
<evidence type="ECO:0000313" key="2">
    <source>
        <dbReference type="Proteomes" id="UP001271890"/>
    </source>
</evidence>
<sequence length="101" mass="11727">MPSVNFTVKWPNGEQIQYYSPSTVIYEYLSMHKSYPSILFLQQVEEGLHAASERVRIRYGFACSSAMDSLTLIKHQAKHFELTPEDQITVIEMTKNEREVL</sequence>
<dbReference type="RefSeq" id="WP_319929818.1">
    <property type="nucleotide sequence ID" value="NZ_VCDN01000030.1"/>
</dbReference>